<dbReference type="Proteomes" id="UP001342314">
    <property type="component" value="Unassembled WGS sequence"/>
</dbReference>
<dbReference type="PANTHER" id="PTHR22950:SF461">
    <property type="entry name" value="AMINO ACID TRANSPORTER TRANSMEMBRANE DOMAIN-CONTAINING PROTEIN"/>
    <property type="match status" value="1"/>
</dbReference>
<evidence type="ECO:0000313" key="8">
    <source>
        <dbReference type="EMBL" id="GJN93988.1"/>
    </source>
</evidence>
<evidence type="ECO:0000256" key="2">
    <source>
        <dbReference type="ARBA" id="ARBA00008066"/>
    </source>
</evidence>
<keyword evidence="3 6" id="KW-0812">Transmembrane</keyword>
<feature type="transmembrane region" description="Helical" evidence="6">
    <location>
        <begin position="368"/>
        <end position="390"/>
    </location>
</feature>
<reference evidence="8 9" key="1">
    <citation type="submission" date="2021-12" db="EMBL/GenBank/DDBJ databases">
        <title>High titer production of polyol ester of fatty acids by Rhodotorula paludigena BS15 towards product separation-free biomass refinery.</title>
        <authorList>
            <person name="Mano J."/>
            <person name="Ono H."/>
            <person name="Tanaka T."/>
            <person name="Naito K."/>
            <person name="Sushida H."/>
            <person name="Ike M."/>
            <person name="Tokuyasu K."/>
            <person name="Kitaoka M."/>
        </authorList>
    </citation>
    <scope>NUCLEOTIDE SEQUENCE [LARGE SCALE GENOMIC DNA]</scope>
    <source>
        <strain evidence="8 9">BS15</strain>
    </source>
</reference>
<dbReference type="Pfam" id="PF01490">
    <property type="entry name" value="Aa_trans"/>
    <property type="match status" value="1"/>
</dbReference>
<evidence type="ECO:0000259" key="7">
    <source>
        <dbReference type="Pfam" id="PF01490"/>
    </source>
</evidence>
<sequence length="456" mass="48917">MFRSREPKGQEINDEKTVSQAVASVQDEETIGQQDRLQPAVADAFALREGDENQVDFKTLGWIKAGLIITCEAIALGTLSFPSTFKRLGLAAGLITNCAFIAIAYLGAWIMVDFKLKYPHVLNAADAGREMFGRAGYIICGIAIVAKSVGLAASHVLAGKLAIATFDDNANCAVGWAALISGVSAILSYNRKWSGLLWLSVASLTCIIIACIVTMAGAGTQPADFLVPPGGEPVHWVAFNTSVSLADCIGAITNCVFAYGQAMAVLTFLPEMKKPKDFRKSIALMQVLQLIVYSVVGGVLYTYGGQYTPSPALTMTKRTLAIISYAFALVTIIVSGIVAVNVGAKFFYTELFRNSPMLTSNSWKAQGAWLAIIGTIYTVAFIIAELIPFFNQLLTIVSSWTSSWFVCGFAGMLWLHLYNPRLPENAGNGGWFSTPGRIVMFCISIGLVAMSASSTV</sequence>
<feature type="transmembrane region" description="Helical" evidence="6">
    <location>
        <begin position="438"/>
        <end position="455"/>
    </location>
</feature>
<dbReference type="AlphaFoldDB" id="A0AAV5GUQ4"/>
<feature type="transmembrane region" description="Helical" evidence="6">
    <location>
        <begin position="396"/>
        <end position="417"/>
    </location>
</feature>
<keyword evidence="5 6" id="KW-0472">Membrane</keyword>
<proteinExistence type="inferred from homology"/>
<accession>A0AAV5GUQ4</accession>
<dbReference type="InterPro" id="IPR013057">
    <property type="entry name" value="AA_transpt_TM"/>
</dbReference>
<comment type="caution">
    <text evidence="8">The sequence shown here is derived from an EMBL/GenBank/DDBJ whole genome shotgun (WGS) entry which is preliminary data.</text>
</comment>
<feature type="transmembrane region" description="Helical" evidence="6">
    <location>
        <begin position="196"/>
        <end position="218"/>
    </location>
</feature>
<comment type="similarity">
    <text evidence="2">Belongs to the amino acid/polyamine transporter 2 family.</text>
</comment>
<keyword evidence="9" id="KW-1185">Reference proteome</keyword>
<comment type="subcellular location">
    <subcellularLocation>
        <location evidence="1">Membrane</location>
        <topology evidence="1">Multi-pass membrane protein</topology>
    </subcellularLocation>
</comment>
<evidence type="ECO:0000256" key="3">
    <source>
        <dbReference type="ARBA" id="ARBA00022692"/>
    </source>
</evidence>
<evidence type="ECO:0000256" key="4">
    <source>
        <dbReference type="ARBA" id="ARBA00022989"/>
    </source>
</evidence>
<dbReference type="EMBL" id="BQKY01000015">
    <property type="protein sequence ID" value="GJN93988.1"/>
    <property type="molecule type" value="Genomic_DNA"/>
</dbReference>
<dbReference type="GO" id="GO:0016020">
    <property type="term" value="C:membrane"/>
    <property type="evidence" value="ECO:0007669"/>
    <property type="project" value="UniProtKB-SubCell"/>
</dbReference>
<evidence type="ECO:0000313" key="9">
    <source>
        <dbReference type="Proteomes" id="UP001342314"/>
    </source>
</evidence>
<feature type="transmembrane region" description="Helical" evidence="6">
    <location>
        <begin position="132"/>
        <end position="153"/>
    </location>
</feature>
<feature type="transmembrane region" description="Helical" evidence="6">
    <location>
        <begin position="281"/>
        <end position="303"/>
    </location>
</feature>
<dbReference type="GO" id="GO:0015179">
    <property type="term" value="F:L-amino acid transmembrane transporter activity"/>
    <property type="evidence" value="ECO:0007669"/>
    <property type="project" value="TreeGrafter"/>
</dbReference>
<name>A0AAV5GUQ4_9BASI</name>
<organism evidence="8 9">
    <name type="scientific">Rhodotorula paludigena</name>
    <dbReference type="NCBI Taxonomy" id="86838"/>
    <lineage>
        <taxon>Eukaryota</taxon>
        <taxon>Fungi</taxon>
        <taxon>Dikarya</taxon>
        <taxon>Basidiomycota</taxon>
        <taxon>Pucciniomycotina</taxon>
        <taxon>Microbotryomycetes</taxon>
        <taxon>Sporidiobolales</taxon>
        <taxon>Sporidiobolaceae</taxon>
        <taxon>Rhodotorula</taxon>
    </lineage>
</organism>
<feature type="transmembrane region" description="Helical" evidence="6">
    <location>
        <begin position="173"/>
        <end position="189"/>
    </location>
</feature>
<keyword evidence="4 6" id="KW-1133">Transmembrane helix</keyword>
<protein>
    <recommendedName>
        <fullName evidence="7">Amino acid transporter transmembrane domain-containing protein</fullName>
    </recommendedName>
</protein>
<evidence type="ECO:0000256" key="5">
    <source>
        <dbReference type="ARBA" id="ARBA00023136"/>
    </source>
</evidence>
<dbReference type="PANTHER" id="PTHR22950">
    <property type="entry name" value="AMINO ACID TRANSPORTER"/>
    <property type="match status" value="1"/>
</dbReference>
<gene>
    <name evidence="8" type="ORF">Rhopal_007051-T1</name>
</gene>
<evidence type="ECO:0000256" key="1">
    <source>
        <dbReference type="ARBA" id="ARBA00004141"/>
    </source>
</evidence>
<evidence type="ECO:0000256" key="6">
    <source>
        <dbReference type="SAM" id="Phobius"/>
    </source>
</evidence>
<feature type="domain" description="Amino acid transporter transmembrane" evidence="7">
    <location>
        <begin position="59"/>
        <end position="453"/>
    </location>
</feature>
<feature type="transmembrane region" description="Helical" evidence="6">
    <location>
        <begin position="62"/>
        <end position="82"/>
    </location>
</feature>
<feature type="transmembrane region" description="Helical" evidence="6">
    <location>
        <begin position="323"/>
        <end position="348"/>
    </location>
</feature>
<feature type="transmembrane region" description="Helical" evidence="6">
    <location>
        <begin position="88"/>
        <end position="112"/>
    </location>
</feature>